<feature type="domain" description="N-acetyltransferase" evidence="3">
    <location>
        <begin position="5"/>
        <end position="151"/>
    </location>
</feature>
<evidence type="ECO:0000259" key="3">
    <source>
        <dbReference type="PROSITE" id="PS51186"/>
    </source>
</evidence>
<evidence type="ECO:0000313" key="4">
    <source>
        <dbReference type="EMBL" id="ABJ04620.1"/>
    </source>
</evidence>
<protein>
    <submittedName>
        <fullName evidence="4">GCN5-related N-acetyltransferase</fullName>
    </submittedName>
</protein>
<dbReference type="InterPro" id="IPR016181">
    <property type="entry name" value="Acyl_CoA_acyltransferase"/>
</dbReference>
<accession>Q07TW4</accession>
<organism evidence="4">
    <name type="scientific">Rhodopseudomonas palustris (strain BisA53)</name>
    <dbReference type="NCBI Taxonomy" id="316055"/>
    <lineage>
        <taxon>Bacteria</taxon>
        <taxon>Pseudomonadati</taxon>
        <taxon>Pseudomonadota</taxon>
        <taxon>Alphaproteobacteria</taxon>
        <taxon>Hyphomicrobiales</taxon>
        <taxon>Nitrobacteraceae</taxon>
        <taxon>Rhodopseudomonas</taxon>
    </lineage>
</organism>
<dbReference type="GO" id="GO:0016747">
    <property type="term" value="F:acyltransferase activity, transferring groups other than amino-acyl groups"/>
    <property type="evidence" value="ECO:0007669"/>
    <property type="project" value="InterPro"/>
</dbReference>
<dbReference type="PANTHER" id="PTHR43877:SF2">
    <property type="entry name" value="AMINOALKYLPHOSPHONATE N-ACETYLTRANSFERASE-RELATED"/>
    <property type="match status" value="1"/>
</dbReference>
<dbReference type="Pfam" id="PF13673">
    <property type="entry name" value="Acetyltransf_10"/>
    <property type="match status" value="1"/>
</dbReference>
<gene>
    <name evidence="4" type="ordered locus">RPE_0662</name>
</gene>
<dbReference type="PANTHER" id="PTHR43877">
    <property type="entry name" value="AMINOALKYLPHOSPHONATE N-ACETYLTRANSFERASE-RELATED-RELATED"/>
    <property type="match status" value="1"/>
</dbReference>
<proteinExistence type="predicted"/>
<dbReference type="SUPFAM" id="SSF55729">
    <property type="entry name" value="Acyl-CoA N-acyltransferases (Nat)"/>
    <property type="match status" value="1"/>
</dbReference>
<dbReference type="OrthoDB" id="2135706at2"/>
<dbReference type="HOGENOM" id="CLU_013985_18_7_5"/>
<dbReference type="eggNOG" id="COG0456">
    <property type="taxonomic scope" value="Bacteria"/>
</dbReference>
<dbReference type="InterPro" id="IPR050832">
    <property type="entry name" value="Bact_Acetyltransf"/>
</dbReference>
<dbReference type="Gene3D" id="3.40.630.30">
    <property type="match status" value="1"/>
</dbReference>
<dbReference type="KEGG" id="rpe:RPE_0662"/>
<name>Q07TW4_RHOP5</name>
<evidence type="ECO:0000256" key="1">
    <source>
        <dbReference type="ARBA" id="ARBA00022679"/>
    </source>
</evidence>
<keyword evidence="1 4" id="KW-0808">Transferase</keyword>
<reference evidence="4" key="1">
    <citation type="submission" date="2006-09" db="EMBL/GenBank/DDBJ databases">
        <title>Complete sequence of Rhodopseudomonas palustris BisA53.</title>
        <authorList>
            <consortium name="US DOE Joint Genome Institute"/>
            <person name="Copeland A."/>
            <person name="Lucas S."/>
            <person name="Lapidus A."/>
            <person name="Barry K."/>
            <person name="Detter J.C."/>
            <person name="Glavina del Rio T."/>
            <person name="Hammon N."/>
            <person name="Israni S."/>
            <person name="Dalin E."/>
            <person name="Tice H."/>
            <person name="Pitluck S."/>
            <person name="Chain P."/>
            <person name="Malfatti S."/>
            <person name="Shin M."/>
            <person name="Vergez L."/>
            <person name="Schmutz J."/>
            <person name="Larimer F."/>
            <person name="Land M."/>
            <person name="Hauser L."/>
            <person name="Pelletier D.A."/>
            <person name="Kyrpides N."/>
            <person name="Kim E."/>
            <person name="Harwood C.S."/>
            <person name="Oda Y."/>
            <person name="Richardson P."/>
        </authorList>
    </citation>
    <scope>NUCLEOTIDE SEQUENCE [LARGE SCALE GENOMIC DNA]</scope>
    <source>
        <strain evidence="4">BisA53</strain>
    </source>
</reference>
<dbReference type="AlphaFoldDB" id="Q07TW4"/>
<dbReference type="EMBL" id="CP000463">
    <property type="protein sequence ID" value="ABJ04620.1"/>
    <property type="molecule type" value="Genomic_DNA"/>
</dbReference>
<dbReference type="STRING" id="316055.RPE_0662"/>
<keyword evidence="2" id="KW-0012">Acyltransferase</keyword>
<sequence>MNVSFPLRRYRADDEDAAIALWQATWQLAYPAIDFAKRLDWWRERWRNELVPQADIIVAEQDGALCGFVTIDPAGYLDQLVVAPAQWGSGLAAALVDEAKRLSPNGVTLKVNADNCRAIKFYQRNGFVETGQEVNASGRPVLNLAWTPSAPARPIGSCSHGPSG</sequence>
<dbReference type="InterPro" id="IPR000182">
    <property type="entry name" value="GNAT_dom"/>
</dbReference>
<dbReference type="CDD" id="cd04301">
    <property type="entry name" value="NAT_SF"/>
    <property type="match status" value="1"/>
</dbReference>
<dbReference type="PROSITE" id="PS51186">
    <property type="entry name" value="GNAT"/>
    <property type="match status" value="1"/>
</dbReference>
<evidence type="ECO:0000256" key="2">
    <source>
        <dbReference type="ARBA" id="ARBA00023315"/>
    </source>
</evidence>